<reference evidence="1 2" key="1">
    <citation type="submission" date="2019-06" db="EMBL/GenBank/DDBJ databases">
        <title>Sequencing the genomes of 1000 actinobacteria strains.</title>
        <authorList>
            <person name="Klenk H.-P."/>
        </authorList>
    </citation>
    <scope>NUCLEOTIDE SEQUENCE [LARGE SCALE GENOMIC DNA]</scope>
    <source>
        <strain evidence="1 2">DSM 17305</strain>
    </source>
</reference>
<dbReference type="AlphaFoldDB" id="A0A542ER52"/>
<protein>
    <submittedName>
        <fullName evidence="1">Uncharacterized protein</fullName>
    </submittedName>
</protein>
<dbReference type="RefSeq" id="WP_141854589.1">
    <property type="nucleotide sequence ID" value="NZ_BAAAKA010000003.1"/>
</dbReference>
<comment type="caution">
    <text evidence="1">The sequence shown here is derived from an EMBL/GenBank/DDBJ whole genome shotgun (WGS) entry which is preliminary data.</text>
</comment>
<proteinExistence type="predicted"/>
<dbReference type="OrthoDB" id="3822410at2"/>
<sequence length="174" mass="18651">MLAARSLQEARLYVDLRPCDCGTTSPFDPEFSVEEVDGQSVVVYSGTCPNCGTERRFEFAGVPDGDGFGAGTSSIIDPGEFLWVSDAATDQALSAATGPDPADRQAAQAAFETALAALDEVLKFVPAGATEVPAEVIRSELGRTVYDANPDRFQIERLEQRRAMITDAQQRVSV</sequence>
<dbReference type="EMBL" id="VFMM01000001">
    <property type="protein sequence ID" value="TQJ17842.1"/>
    <property type="molecule type" value="Genomic_DNA"/>
</dbReference>
<evidence type="ECO:0000313" key="2">
    <source>
        <dbReference type="Proteomes" id="UP000316298"/>
    </source>
</evidence>
<name>A0A542ER52_9ACTN</name>
<accession>A0A542ER52</accession>
<gene>
    <name evidence="1" type="ORF">FB475_1971</name>
</gene>
<dbReference type="Proteomes" id="UP000316298">
    <property type="component" value="Unassembled WGS sequence"/>
</dbReference>
<organism evidence="1 2">
    <name type="scientific">Kribbella jejuensis</name>
    <dbReference type="NCBI Taxonomy" id="236068"/>
    <lineage>
        <taxon>Bacteria</taxon>
        <taxon>Bacillati</taxon>
        <taxon>Actinomycetota</taxon>
        <taxon>Actinomycetes</taxon>
        <taxon>Propionibacteriales</taxon>
        <taxon>Kribbellaceae</taxon>
        <taxon>Kribbella</taxon>
    </lineage>
</organism>
<evidence type="ECO:0000313" key="1">
    <source>
        <dbReference type="EMBL" id="TQJ17842.1"/>
    </source>
</evidence>
<keyword evidence="2" id="KW-1185">Reference proteome</keyword>